<dbReference type="PANTHER" id="PTHR28125:SF2">
    <property type="entry name" value="MEIOTIC EXPRESSION UP-REGULATED PROTEIN 26"/>
    <property type="match status" value="1"/>
</dbReference>
<accession>A0A9Q3GG99</accession>
<dbReference type="AlphaFoldDB" id="A0A9Q3GG99"/>
<feature type="region of interest" description="Disordered" evidence="1">
    <location>
        <begin position="279"/>
        <end position="307"/>
    </location>
</feature>
<gene>
    <name evidence="3" type="ORF">O181_006148</name>
</gene>
<feature type="compositionally biased region" description="Polar residues" evidence="1">
    <location>
        <begin position="515"/>
        <end position="538"/>
    </location>
</feature>
<dbReference type="PANTHER" id="PTHR28125">
    <property type="entry name" value="MEIOTIC EXPRESSION UP-REGULATED PROTEIN 26"/>
    <property type="match status" value="1"/>
</dbReference>
<feature type="compositionally biased region" description="Low complexity" evidence="1">
    <location>
        <begin position="169"/>
        <end position="185"/>
    </location>
</feature>
<feature type="region of interest" description="Disordered" evidence="1">
    <location>
        <begin position="1"/>
        <end position="45"/>
    </location>
</feature>
<organism evidence="3 4">
    <name type="scientific">Austropuccinia psidii MF-1</name>
    <dbReference type="NCBI Taxonomy" id="1389203"/>
    <lineage>
        <taxon>Eukaryota</taxon>
        <taxon>Fungi</taxon>
        <taxon>Dikarya</taxon>
        <taxon>Basidiomycota</taxon>
        <taxon>Pucciniomycotina</taxon>
        <taxon>Pucciniomycetes</taxon>
        <taxon>Pucciniales</taxon>
        <taxon>Sphaerophragmiaceae</taxon>
        <taxon>Austropuccinia</taxon>
    </lineage>
</organism>
<feature type="compositionally biased region" description="Polar residues" evidence="1">
    <location>
        <begin position="932"/>
        <end position="948"/>
    </location>
</feature>
<feature type="compositionally biased region" description="Low complexity" evidence="1">
    <location>
        <begin position="342"/>
        <end position="352"/>
    </location>
</feature>
<feature type="region of interest" description="Disordered" evidence="1">
    <location>
        <begin position="321"/>
        <end position="377"/>
    </location>
</feature>
<keyword evidence="4" id="KW-1185">Reference proteome</keyword>
<feature type="compositionally biased region" description="Polar residues" evidence="1">
    <location>
        <begin position="141"/>
        <end position="150"/>
    </location>
</feature>
<name>A0A9Q3GG99_9BASI</name>
<feature type="domain" description="Transcription regulator Rua1 C-terminal" evidence="2">
    <location>
        <begin position="624"/>
        <end position="746"/>
    </location>
</feature>
<feature type="compositionally biased region" description="Low complexity" evidence="1">
    <location>
        <begin position="198"/>
        <end position="208"/>
    </location>
</feature>
<proteinExistence type="predicted"/>
<evidence type="ECO:0000256" key="1">
    <source>
        <dbReference type="SAM" id="MobiDB-lite"/>
    </source>
</evidence>
<feature type="region of interest" description="Disordered" evidence="1">
    <location>
        <begin position="236"/>
        <end position="260"/>
    </location>
</feature>
<comment type="caution">
    <text evidence="3">The sequence shown here is derived from an EMBL/GenBank/DDBJ whole genome shotgun (WGS) entry which is preliminary data.</text>
</comment>
<feature type="compositionally biased region" description="Low complexity" evidence="1">
    <location>
        <begin position="368"/>
        <end position="377"/>
    </location>
</feature>
<dbReference type="InterPro" id="IPR028012">
    <property type="entry name" value="Rua1_C"/>
</dbReference>
<feature type="region of interest" description="Disordered" evidence="1">
    <location>
        <begin position="509"/>
        <end position="543"/>
    </location>
</feature>
<sequence length="948" mass="105944">MSHHHRLDHLINHNHNNPSLDPIDQYPHDNLPIDQKSSKNNSNLNQINQISSSSKSNINSCDNFFAAQKAQRNFKNVIEKLQKKSNLNQSTSNSNDWSQTNQKNSNSIIQNQVQLNHDQPNLKLLHQNPNSIINLNPNSQSKSNDQNPLQLISPYPIRSLVHRLINPSIQSQQPQPQPHSQSKSQFDQLDRQASDHFNSSNSSNHSNSIFPYRNSKSFHLDSNQKNLDHLDHHNLIQSNQPKSKPCRNKDGLPSNSHHLLNSPELKVFKLNTINQDLFHSDHHDQHPNTNPHDLKQNSSPNFTSHLISNRLTNSTPQEIKNSQISQLDQKLSNHNQSDPPSDDAASILLSLSRNEPQKHSMSLRRGRGTTTSRSDSLPISLTREKSIPPLTPSSHRYNTRRQFHEETYLNSYFNPPNISPHSKTQTISQQVLDVKLATNPVSHPSLLGQGLPTSIKNQSSISVSGSTCASTSTGLSYSTDRLATTPTNHEPSFSLYNLIHQPHINMPGRSRPRLSDSSTPSITTVNTLNSNLAGGNNLTDDESKTSLSISTQATSLTSPQNHLNRRYFPPHVPIDLNFPRLYRAFFVSSAFGDREPIRVQLENQKINILPEPPNGNYNSPAHGYLDLYTPRYVKGVGSEKVGLCCICAEPKSRGGENMSLWLKMKVSSYSYHLSFFHGINNADGLPFSPPVQIRLIQREHVAANEKTDLKEGLCHQCENWIPMEGVKMQEVKVPELFWWKHAKSCHKSRLQGDCGVHIQDEIFELLTKYQNAGNNLYHSGCNSRPISSCSTPYSYQFANHGSPLSHSSFGHGYHAVSPAPTCASNISQPGGNRVHPSVAAQRASSGRVYKRKASNRSLNGTRRGSDATPGQLESPSSTTWQQRCSPFSFTSASIPSGSVINLSHDHQIPQSPTPLHHSHGLITGRKTRRANNHSNSERTITNSHQTND</sequence>
<evidence type="ECO:0000313" key="4">
    <source>
        <dbReference type="Proteomes" id="UP000765509"/>
    </source>
</evidence>
<reference evidence="3" key="1">
    <citation type="submission" date="2021-03" db="EMBL/GenBank/DDBJ databases">
        <title>Draft genome sequence of rust myrtle Austropuccinia psidii MF-1, a brazilian biotype.</title>
        <authorList>
            <person name="Quecine M.C."/>
            <person name="Pachon D.M.R."/>
            <person name="Bonatelli M.L."/>
            <person name="Correr F.H."/>
            <person name="Franceschini L.M."/>
            <person name="Leite T.F."/>
            <person name="Margarido G.R.A."/>
            <person name="Almeida C.A."/>
            <person name="Ferrarezi J.A."/>
            <person name="Labate C.A."/>
        </authorList>
    </citation>
    <scope>NUCLEOTIDE SEQUENCE</scope>
    <source>
        <strain evidence="3">MF-1</strain>
    </source>
</reference>
<dbReference type="EMBL" id="AVOT02001299">
    <property type="protein sequence ID" value="MBW0466433.1"/>
    <property type="molecule type" value="Genomic_DNA"/>
</dbReference>
<feature type="region of interest" description="Disordered" evidence="1">
    <location>
        <begin position="129"/>
        <end position="150"/>
    </location>
</feature>
<dbReference type="Proteomes" id="UP000765509">
    <property type="component" value="Unassembled WGS sequence"/>
</dbReference>
<feature type="compositionally biased region" description="Polar residues" evidence="1">
    <location>
        <begin position="871"/>
        <end position="883"/>
    </location>
</feature>
<protein>
    <recommendedName>
        <fullName evidence="2">Transcription regulator Rua1 C-terminal domain-containing protein</fullName>
    </recommendedName>
</protein>
<feature type="compositionally biased region" description="Polar residues" evidence="1">
    <location>
        <begin position="321"/>
        <end position="339"/>
    </location>
</feature>
<feature type="region of interest" description="Disordered" evidence="1">
    <location>
        <begin position="898"/>
        <end position="948"/>
    </location>
</feature>
<feature type="compositionally biased region" description="Polar residues" evidence="1">
    <location>
        <begin position="287"/>
        <end position="307"/>
    </location>
</feature>
<evidence type="ECO:0000313" key="3">
    <source>
        <dbReference type="EMBL" id="MBW0466433.1"/>
    </source>
</evidence>
<dbReference type="Pfam" id="PF14616">
    <property type="entry name" value="Rua1_C"/>
    <property type="match status" value="1"/>
</dbReference>
<dbReference type="OrthoDB" id="5595379at2759"/>
<evidence type="ECO:0000259" key="2">
    <source>
        <dbReference type="Pfam" id="PF14616"/>
    </source>
</evidence>
<feature type="region of interest" description="Disordered" evidence="1">
    <location>
        <begin position="169"/>
        <end position="210"/>
    </location>
</feature>
<feature type="compositionally biased region" description="Low complexity" evidence="1">
    <location>
        <begin position="129"/>
        <end position="140"/>
    </location>
</feature>
<feature type="region of interest" description="Disordered" evidence="1">
    <location>
        <begin position="824"/>
        <end position="883"/>
    </location>
</feature>